<keyword evidence="1" id="KW-0812">Transmembrane</keyword>
<dbReference type="Proteomes" id="UP001642409">
    <property type="component" value="Unassembled WGS sequence"/>
</dbReference>
<reference evidence="3 4" key="2">
    <citation type="submission" date="2024-07" db="EMBL/GenBank/DDBJ databases">
        <authorList>
            <person name="Akdeniz Z."/>
        </authorList>
    </citation>
    <scope>NUCLEOTIDE SEQUENCE [LARGE SCALE GENOMIC DNA]</scope>
</reference>
<dbReference type="EMBL" id="CATOUU010000931">
    <property type="protein sequence ID" value="CAI9960345.1"/>
    <property type="molecule type" value="Genomic_DNA"/>
</dbReference>
<dbReference type="EMBL" id="CAXDID020000016">
    <property type="protein sequence ID" value="CAL5983655.1"/>
    <property type="molecule type" value="Genomic_DNA"/>
</dbReference>
<evidence type="ECO:0000313" key="3">
    <source>
        <dbReference type="EMBL" id="CAL5983655.1"/>
    </source>
</evidence>
<proteinExistence type="predicted"/>
<comment type="caution">
    <text evidence="2">The sequence shown here is derived from an EMBL/GenBank/DDBJ whole genome shotgun (WGS) entry which is preliminary data.</text>
</comment>
<gene>
    <name evidence="2" type="ORF">HINF_LOCUS47990</name>
    <name evidence="3" type="ORF">HINF_LOCUS7724</name>
</gene>
<name>A0AA86QKI1_9EUKA</name>
<reference evidence="2" key="1">
    <citation type="submission" date="2023-06" db="EMBL/GenBank/DDBJ databases">
        <authorList>
            <person name="Kurt Z."/>
        </authorList>
    </citation>
    <scope>NUCLEOTIDE SEQUENCE</scope>
</reference>
<evidence type="ECO:0000313" key="2">
    <source>
        <dbReference type="EMBL" id="CAI9960345.1"/>
    </source>
</evidence>
<keyword evidence="1" id="KW-0472">Membrane</keyword>
<keyword evidence="1" id="KW-1133">Transmembrane helix</keyword>
<dbReference type="AlphaFoldDB" id="A0AA86QKI1"/>
<organism evidence="2">
    <name type="scientific">Hexamita inflata</name>
    <dbReference type="NCBI Taxonomy" id="28002"/>
    <lineage>
        <taxon>Eukaryota</taxon>
        <taxon>Metamonada</taxon>
        <taxon>Diplomonadida</taxon>
        <taxon>Hexamitidae</taxon>
        <taxon>Hexamitinae</taxon>
        <taxon>Hexamita</taxon>
    </lineage>
</organism>
<protein>
    <submittedName>
        <fullName evidence="3">Hypothetical_protein</fullName>
    </submittedName>
</protein>
<sequence length="102" mass="11507">MIVLATVSLLSNAINIESQPIFKSKNLNDINCTENQIIYAEIIDKEMTFSCKNDDFEGVAIGLGCYLAALIVLFGVWIWFWFIKPTQSCCCKPRTPLNNVNQ</sequence>
<evidence type="ECO:0000313" key="4">
    <source>
        <dbReference type="Proteomes" id="UP001642409"/>
    </source>
</evidence>
<keyword evidence="4" id="KW-1185">Reference proteome</keyword>
<feature type="transmembrane region" description="Helical" evidence="1">
    <location>
        <begin position="59"/>
        <end position="82"/>
    </location>
</feature>
<evidence type="ECO:0000256" key="1">
    <source>
        <dbReference type="SAM" id="Phobius"/>
    </source>
</evidence>
<accession>A0AA86QKI1</accession>